<dbReference type="InterPro" id="IPR011054">
    <property type="entry name" value="Rudment_hybrid_motif"/>
</dbReference>
<evidence type="ECO:0000256" key="5">
    <source>
        <dbReference type="ARBA" id="ARBA00017242"/>
    </source>
</evidence>
<dbReference type="PANTHER" id="PTHR18866:SF33">
    <property type="entry name" value="METHYLCROTONOYL-COA CARBOXYLASE SUBUNIT ALPHA, MITOCHONDRIAL-RELATED"/>
    <property type="match status" value="1"/>
</dbReference>
<comment type="catalytic activity">
    <reaction evidence="11">
        <text>N(6)-biotinyl-L-lysyl-[protein] + hydrogencarbonate + ATP = N(6)-carboxybiotinyl-L-lysyl-[protein] + ADP + phosphate + H(+)</text>
        <dbReference type="Rhea" id="RHEA:13501"/>
        <dbReference type="Rhea" id="RHEA-COMP:10505"/>
        <dbReference type="Rhea" id="RHEA-COMP:10506"/>
        <dbReference type="ChEBI" id="CHEBI:15378"/>
        <dbReference type="ChEBI" id="CHEBI:17544"/>
        <dbReference type="ChEBI" id="CHEBI:30616"/>
        <dbReference type="ChEBI" id="CHEBI:43474"/>
        <dbReference type="ChEBI" id="CHEBI:83144"/>
        <dbReference type="ChEBI" id="CHEBI:83145"/>
        <dbReference type="ChEBI" id="CHEBI:456216"/>
        <dbReference type="EC" id="6.3.4.14"/>
    </reaction>
</comment>
<dbReference type="InterPro" id="IPR005482">
    <property type="entry name" value="Biotin_COase_C"/>
</dbReference>
<keyword evidence="18" id="KW-1185">Reference proteome</keyword>
<dbReference type="SUPFAM" id="SSF56059">
    <property type="entry name" value="Glutathione synthetase ATP-binding domain-like"/>
    <property type="match status" value="1"/>
</dbReference>
<dbReference type="FunFam" id="3.40.50.20:FF:000010">
    <property type="entry name" value="Propionyl-CoA carboxylase subunit alpha"/>
    <property type="match status" value="1"/>
</dbReference>
<evidence type="ECO:0000256" key="4">
    <source>
        <dbReference type="ARBA" id="ARBA00011750"/>
    </source>
</evidence>
<evidence type="ECO:0000313" key="18">
    <source>
        <dbReference type="Proteomes" id="UP000198762"/>
    </source>
</evidence>
<evidence type="ECO:0000256" key="6">
    <source>
        <dbReference type="ARBA" id="ARBA00022598"/>
    </source>
</evidence>
<dbReference type="InterPro" id="IPR000089">
    <property type="entry name" value="Biotin_lipoyl"/>
</dbReference>
<evidence type="ECO:0000256" key="9">
    <source>
        <dbReference type="ARBA" id="ARBA00023267"/>
    </source>
</evidence>
<dbReference type="Pfam" id="PF00364">
    <property type="entry name" value="Biotin_lipoyl"/>
    <property type="match status" value="1"/>
</dbReference>
<evidence type="ECO:0000313" key="16">
    <source>
        <dbReference type="EMBL" id="SET86851.1"/>
    </source>
</evidence>
<dbReference type="InterPro" id="IPR005479">
    <property type="entry name" value="CPAse_ATP-bd"/>
</dbReference>
<dbReference type="GO" id="GO:0046872">
    <property type="term" value="F:metal ion binding"/>
    <property type="evidence" value="ECO:0007669"/>
    <property type="project" value="InterPro"/>
</dbReference>
<dbReference type="InterPro" id="IPR016185">
    <property type="entry name" value="PreATP-grasp_dom_sf"/>
</dbReference>
<dbReference type="PROSITE" id="PS00867">
    <property type="entry name" value="CPSASE_2"/>
    <property type="match status" value="1"/>
</dbReference>
<dbReference type="Proteomes" id="UP000198762">
    <property type="component" value="Unassembled WGS sequence"/>
</dbReference>
<protein>
    <recommendedName>
        <fullName evidence="5">Biotin carboxylase</fullName>
    </recommendedName>
    <alternativeName>
        <fullName evidence="10">Acetyl-coenzyme A carboxylase biotin carboxylase subunit A</fullName>
    </alternativeName>
</protein>
<keyword evidence="8 12" id="KW-0067">ATP-binding</keyword>
<dbReference type="PROSITE" id="PS50975">
    <property type="entry name" value="ATP_GRASP"/>
    <property type="match status" value="1"/>
</dbReference>
<dbReference type="PROSITE" id="PS50979">
    <property type="entry name" value="BC"/>
    <property type="match status" value="1"/>
</dbReference>
<dbReference type="FunFam" id="3.30.470.20:FF:000028">
    <property type="entry name" value="Methylcrotonoyl-CoA carboxylase subunit alpha, mitochondrial"/>
    <property type="match status" value="1"/>
</dbReference>
<evidence type="ECO:0000256" key="12">
    <source>
        <dbReference type="PROSITE-ProRule" id="PRU00409"/>
    </source>
</evidence>
<evidence type="ECO:0000259" key="14">
    <source>
        <dbReference type="PROSITE" id="PS50975"/>
    </source>
</evidence>
<dbReference type="GO" id="GO:0005524">
    <property type="term" value="F:ATP binding"/>
    <property type="evidence" value="ECO:0007669"/>
    <property type="project" value="UniProtKB-UniRule"/>
</dbReference>
<accession>A0A1I0HS34</accession>
<evidence type="ECO:0000256" key="1">
    <source>
        <dbReference type="ARBA" id="ARBA00001953"/>
    </source>
</evidence>
<feature type="domain" description="Lipoyl-binding" evidence="13">
    <location>
        <begin position="579"/>
        <end position="657"/>
    </location>
</feature>
<dbReference type="InterPro" id="IPR050856">
    <property type="entry name" value="Biotin_carboxylase_complex"/>
</dbReference>
<feature type="domain" description="ATP-grasp" evidence="14">
    <location>
        <begin position="130"/>
        <end position="327"/>
    </location>
</feature>
<dbReference type="PROSITE" id="PS00866">
    <property type="entry name" value="CPSASE_1"/>
    <property type="match status" value="1"/>
</dbReference>
<evidence type="ECO:0000256" key="11">
    <source>
        <dbReference type="ARBA" id="ARBA00048600"/>
    </source>
</evidence>
<keyword evidence="6" id="KW-0436">Ligase</keyword>
<reference evidence="18" key="1">
    <citation type="submission" date="2016-10" db="EMBL/GenBank/DDBJ databases">
        <authorList>
            <person name="Varghese N."/>
            <person name="Submissions S."/>
        </authorList>
    </citation>
    <scope>NUCLEOTIDE SEQUENCE [LARGE SCALE GENOMIC DNA]</scope>
    <source>
        <strain evidence="18">CGMCC 1.6489</strain>
    </source>
</reference>
<comment type="subunit">
    <text evidence="4">Acetyl-CoA carboxylase is a heterohexamer of biotin carboxyl carrier protein, biotin carboxylase and the two subunits of carboxyl transferase in a 2:2 complex.</text>
</comment>
<organism evidence="16 18">
    <name type="scientific">Marinobacter segnicrescens</name>
    <dbReference type="NCBI Taxonomy" id="430453"/>
    <lineage>
        <taxon>Bacteria</taxon>
        <taxon>Pseudomonadati</taxon>
        <taxon>Pseudomonadota</taxon>
        <taxon>Gammaproteobacteria</taxon>
        <taxon>Pseudomonadales</taxon>
        <taxon>Marinobacteraceae</taxon>
        <taxon>Marinobacter</taxon>
    </lineage>
</organism>
<name>A0A1I0HS34_9GAMM</name>
<feature type="domain" description="Biotin carboxylation" evidence="15">
    <location>
        <begin position="11"/>
        <end position="454"/>
    </location>
</feature>
<dbReference type="SMART" id="SM00878">
    <property type="entry name" value="Biotin_carb_C"/>
    <property type="match status" value="1"/>
</dbReference>
<dbReference type="Gene3D" id="2.40.50.100">
    <property type="match status" value="1"/>
</dbReference>
<evidence type="ECO:0000256" key="3">
    <source>
        <dbReference type="ARBA" id="ARBA00004956"/>
    </source>
</evidence>
<dbReference type="InterPro" id="IPR005481">
    <property type="entry name" value="BC-like_N"/>
</dbReference>
<dbReference type="EMBL" id="FOHZ01000046">
    <property type="protein sequence ID" value="SET92318.1"/>
    <property type="molecule type" value="Genomic_DNA"/>
</dbReference>
<dbReference type="Gene3D" id="3.30.470.20">
    <property type="entry name" value="ATP-grasp fold, B domain"/>
    <property type="match status" value="1"/>
</dbReference>
<dbReference type="CDD" id="cd06850">
    <property type="entry name" value="biotinyl_domain"/>
    <property type="match status" value="1"/>
</dbReference>
<evidence type="ECO:0000256" key="8">
    <source>
        <dbReference type="ARBA" id="ARBA00022840"/>
    </source>
</evidence>
<dbReference type="RefSeq" id="WP_091854825.1">
    <property type="nucleotide sequence ID" value="NZ_FOHZ01000034.1"/>
</dbReference>
<comment type="function">
    <text evidence="2">This protein is a component of the acetyl coenzyme A carboxylase complex; first, biotin carboxylase catalyzes the carboxylation of the carrier protein and then the transcarboxylase transfers the carboxyl group to form malonyl-CoA.</text>
</comment>
<dbReference type="Pfam" id="PF00289">
    <property type="entry name" value="Biotin_carb_N"/>
    <property type="match status" value="1"/>
</dbReference>
<dbReference type="AlphaFoldDB" id="A0A1I0HS34"/>
<comment type="cofactor">
    <cofactor evidence="1">
        <name>biotin</name>
        <dbReference type="ChEBI" id="CHEBI:57586"/>
    </cofactor>
</comment>
<dbReference type="GO" id="GO:0004075">
    <property type="term" value="F:biotin carboxylase activity"/>
    <property type="evidence" value="ECO:0007669"/>
    <property type="project" value="UniProtKB-EC"/>
</dbReference>
<gene>
    <name evidence="16" type="ORF">SAMN04487962_1342</name>
    <name evidence="17" type="ORF">SAMN04487962_1462</name>
</gene>
<dbReference type="FunFam" id="3.30.1490.20:FF:000003">
    <property type="entry name" value="acetyl-CoA carboxylase isoform X1"/>
    <property type="match status" value="1"/>
</dbReference>
<evidence type="ECO:0000256" key="7">
    <source>
        <dbReference type="ARBA" id="ARBA00022741"/>
    </source>
</evidence>
<dbReference type="Pfam" id="PF02786">
    <property type="entry name" value="CPSase_L_D2"/>
    <property type="match status" value="1"/>
</dbReference>
<dbReference type="PROSITE" id="PS50968">
    <property type="entry name" value="BIOTINYL_LIPOYL"/>
    <property type="match status" value="1"/>
</dbReference>
<dbReference type="InterPro" id="IPR011764">
    <property type="entry name" value="Biotin_carboxylation_dom"/>
</dbReference>
<dbReference type="NCBIfam" id="NF006367">
    <property type="entry name" value="PRK08591.1"/>
    <property type="match status" value="1"/>
</dbReference>
<reference evidence="16" key="2">
    <citation type="submission" date="2016-10" db="EMBL/GenBank/DDBJ databases">
        <authorList>
            <person name="de Groot N.N."/>
        </authorList>
    </citation>
    <scope>NUCLEOTIDE SEQUENCE [LARGE SCALE GENOMIC DNA]</scope>
    <source>
        <strain evidence="16">CGMCC 1.6489</strain>
    </source>
</reference>
<evidence type="ECO:0000256" key="2">
    <source>
        <dbReference type="ARBA" id="ARBA00003761"/>
    </source>
</evidence>
<dbReference type="STRING" id="430453.SAMN04487962_1342"/>
<comment type="pathway">
    <text evidence="3">Lipid metabolism; malonyl-CoA biosynthesis; malonyl-CoA from acetyl-CoA: step 1/1.</text>
</comment>
<sequence>MTTTTASKPTPFTKVLVANRGEIALRVIRSARELGYRTVAVYSSADRNARHVRAADQAVAIGGDLPADSYLRIDRIIEAAKLSGADAIHPGYGFLAENPGLPKACKEAGIIFVGPSAESIVSMGHKAGAKQLMMGAGVPCVPGYQGEDQDENRLIREADNVGFPIMIKATAGGGGRGMRLVEKAEDFPAALRSARSEAESAFGDPEVILERAIINPRHIEIQVMADRYGNAVYIGERDCSIQRRHQKVVEEAPSPAVSPELRARMGETAVTAVKAIHYEGAGTLEFLLDQDGNFYFMEMNTRLQVEHPVTESITGLDLVELQLRVAAGQPLPLSQDDIVLKGHSIEVRLCAESPSEGFMPQSGTMALWHMPDTLRVEDAVESGSEIPPFYDSMIAKLISTGADREEARRRLVSGLKDATALGVETNQAFLSACLEHPTFIQGEATTAFVDNHQDELLARDQGADDRARLLAAVLLYTTDAQGSYGGSISTITHRLPIIFRFSVGGEAADARVSNQGNGTFRIQLDDAAAELTLDAVDGARVRFTCEGLSETAEMIRAGSRLYLRYRGHSYRVDDHTHEAAVAGDEAGDGVIRASMNGRVVALHAGEGDTVEAGQPVVVLEAMKMEHVHVAAVAGTIVSLTVSEGEQVTAGKVIAEVIPAETATPAESN</sequence>
<evidence type="ECO:0000313" key="17">
    <source>
        <dbReference type="EMBL" id="SET92318.1"/>
    </source>
</evidence>
<dbReference type="InterPro" id="IPR011053">
    <property type="entry name" value="Single_hybrid_motif"/>
</dbReference>
<dbReference type="OrthoDB" id="9763189at2"/>
<dbReference type="SUPFAM" id="SSF52440">
    <property type="entry name" value="PreATP-grasp domain"/>
    <property type="match status" value="1"/>
</dbReference>
<dbReference type="Pfam" id="PF02785">
    <property type="entry name" value="Biotin_carb_C"/>
    <property type="match status" value="1"/>
</dbReference>
<dbReference type="InterPro" id="IPR011761">
    <property type="entry name" value="ATP-grasp"/>
</dbReference>
<proteinExistence type="predicted"/>
<keyword evidence="9" id="KW-0092">Biotin</keyword>
<evidence type="ECO:0000256" key="10">
    <source>
        <dbReference type="ARBA" id="ARBA00033786"/>
    </source>
</evidence>
<dbReference type="PANTHER" id="PTHR18866">
    <property type="entry name" value="CARBOXYLASE:PYRUVATE/ACETYL-COA/PROPIONYL-COA CARBOXYLASE"/>
    <property type="match status" value="1"/>
</dbReference>
<dbReference type="SUPFAM" id="SSF51246">
    <property type="entry name" value="Rudiment single hybrid motif"/>
    <property type="match status" value="1"/>
</dbReference>
<dbReference type="SUPFAM" id="SSF51230">
    <property type="entry name" value="Single hybrid motif"/>
    <property type="match status" value="1"/>
</dbReference>
<dbReference type="EMBL" id="FOHZ01000034">
    <property type="protein sequence ID" value="SET86851.1"/>
    <property type="molecule type" value="Genomic_DNA"/>
</dbReference>
<evidence type="ECO:0000259" key="15">
    <source>
        <dbReference type="PROSITE" id="PS50979"/>
    </source>
</evidence>
<keyword evidence="7 12" id="KW-0547">Nucleotide-binding</keyword>
<evidence type="ECO:0000259" key="13">
    <source>
        <dbReference type="PROSITE" id="PS50968"/>
    </source>
</evidence>